<name>A0ABU2TVE3_9ACTN</name>
<dbReference type="EMBL" id="JAVREY010000018">
    <property type="protein sequence ID" value="MDT0464791.1"/>
    <property type="molecule type" value="Genomic_DNA"/>
</dbReference>
<dbReference type="SUPFAM" id="SSF47413">
    <property type="entry name" value="lambda repressor-like DNA-binding domains"/>
    <property type="match status" value="1"/>
</dbReference>
<dbReference type="Proteomes" id="UP001183809">
    <property type="component" value="Unassembled WGS sequence"/>
</dbReference>
<dbReference type="RefSeq" id="WP_311696173.1">
    <property type="nucleotide sequence ID" value="NZ_JAVREY010000018.1"/>
</dbReference>
<organism evidence="2 3">
    <name type="scientific">Streptomyces gibsoniae</name>
    <dbReference type="NCBI Taxonomy" id="3075529"/>
    <lineage>
        <taxon>Bacteria</taxon>
        <taxon>Bacillati</taxon>
        <taxon>Actinomycetota</taxon>
        <taxon>Actinomycetes</taxon>
        <taxon>Kitasatosporales</taxon>
        <taxon>Streptomycetaceae</taxon>
        <taxon>Streptomyces</taxon>
    </lineage>
</organism>
<evidence type="ECO:0000313" key="2">
    <source>
        <dbReference type="EMBL" id="MDT0464791.1"/>
    </source>
</evidence>
<keyword evidence="3" id="KW-1185">Reference proteome</keyword>
<proteinExistence type="predicted"/>
<dbReference type="InterPro" id="IPR041413">
    <property type="entry name" value="MLTR_LBD"/>
</dbReference>
<dbReference type="PANTHER" id="PTHR35010">
    <property type="entry name" value="BLL4672 PROTEIN-RELATED"/>
    <property type="match status" value="1"/>
</dbReference>
<sequence length="261" mass="30225">MDDDPGMAGYSDGETLSVLLHAWRERLDPSLGMSQKEVARRAGVSDRWYRELVRGRVANFSSEFLDRLALALQLSPGERLVLYLHATGRSPELPAEMAPVEPVEVDSNLQRLLDSQFPHPAFVLDRAWNIVGRNDPLLEWFPWVAHEENLARWMFLYPDAREQLANWWDDWARPLLSQIRIALARDPECRILWRILQEILDNGDARAIWETREVMELADGAVRRLRLDHHRCQEVAIQTSEMMLTCRPGARFLVLMHEPVA</sequence>
<dbReference type="InterPro" id="IPR010982">
    <property type="entry name" value="Lambda_DNA-bd_dom_sf"/>
</dbReference>
<dbReference type="Pfam" id="PF17765">
    <property type="entry name" value="MLTR_LBD"/>
    <property type="match status" value="1"/>
</dbReference>
<dbReference type="CDD" id="cd00093">
    <property type="entry name" value="HTH_XRE"/>
    <property type="match status" value="1"/>
</dbReference>
<protein>
    <submittedName>
        <fullName evidence="2">Helix-turn-helix domain-containing protein</fullName>
    </submittedName>
</protein>
<dbReference type="Gene3D" id="1.10.260.40">
    <property type="entry name" value="lambda repressor-like DNA-binding domains"/>
    <property type="match status" value="1"/>
</dbReference>
<evidence type="ECO:0000259" key="1">
    <source>
        <dbReference type="PROSITE" id="PS50943"/>
    </source>
</evidence>
<reference evidence="3" key="1">
    <citation type="submission" date="2023-07" db="EMBL/GenBank/DDBJ databases">
        <title>30 novel species of actinomycetes from the DSMZ collection.</title>
        <authorList>
            <person name="Nouioui I."/>
        </authorList>
    </citation>
    <scope>NUCLEOTIDE SEQUENCE [LARGE SCALE GENOMIC DNA]</scope>
    <source>
        <strain evidence="3">DSM 41699</strain>
    </source>
</reference>
<dbReference type="SMART" id="SM00530">
    <property type="entry name" value="HTH_XRE"/>
    <property type="match status" value="1"/>
</dbReference>
<dbReference type="Gene3D" id="3.30.450.180">
    <property type="match status" value="1"/>
</dbReference>
<dbReference type="InterPro" id="IPR001387">
    <property type="entry name" value="Cro/C1-type_HTH"/>
</dbReference>
<evidence type="ECO:0000313" key="3">
    <source>
        <dbReference type="Proteomes" id="UP001183809"/>
    </source>
</evidence>
<dbReference type="Pfam" id="PF13560">
    <property type="entry name" value="HTH_31"/>
    <property type="match status" value="1"/>
</dbReference>
<accession>A0ABU2TVE3</accession>
<comment type="caution">
    <text evidence="2">The sequence shown here is derived from an EMBL/GenBank/DDBJ whole genome shotgun (WGS) entry which is preliminary data.</text>
</comment>
<dbReference type="PROSITE" id="PS50943">
    <property type="entry name" value="HTH_CROC1"/>
    <property type="match status" value="1"/>
</dbReference>
<gene>
    <name evidence="2" type="ORF">RM764_17525</name>
</gene>
<feature type="domain" description="HTH cro/C1-type" evidence="1">
    <location>
        <begin position="30"/>
        <end position="79"/>
    </location>
</feature>